<dbReference type="PROSITE" id="PS01278">
    <property type="entry name" value="MTTASE_RADICAL"/>
    <property type="match status" value="1"/>
</dbReference>
<keyword evidence="6 8" id="KW-0408">Iron</keyword>
<dbReference type="Pfam" id="PF00919">
    <property type="entry name" value="UPF0004"/>
    <property type="match status" value="1"/>
</dbReference>
<organism evidence="12 13">
    <name type="scientific">Candidatus [Bacteroides] periocalifornicus</name>
    <dbReference type="NCBI Taxonomy" id="1702214"/>
    <lineage>
        <taxon>Bacteria</taxon>
        <taxon>Pseudomonadati</taxon>
        <taxon>Bacteroidota</taxon>
    </lineage>
</organism>
<dbReference type="NCBIfam" id="TIGR01125">
    <property type="entry name" value="30S ribosomal protein S12 methylthiotransferase RimO"/>
    <property type="match status" value="1"/>
</dbReference>
<dbReference type="GO" id="GO:0051539">
    <property type="term" value="F:4 iron, 4 sulfur cluster binding"/>
    <property type="evidence" value="ECO:0007669"/>
    <property type="project" value="UniProtKB-UniRule"/>
</dbReference>
<comment type="subcellular location">
    <subcellularLocation>
        <location evidence="8">Cytoplasm</location>
    </subcellularLocation>
</comment>
<feature type="domain" description="TRAM" evidence="9">
    <location>
        <begin position="364"/>
        <end position="431"/>
    </location>
</feature>
<dbReference type="SUPFAM" id="SSF102114">
    <property type="entry name" value="Radical SAM enzymes"/>
    <property type="match status" value="1"/>
</dbReference>
<keyword evidence="5 8" id="KW-0479">Metal-binding</keyword>
<dbReference type="GO" id="GO:0103039">
    <property type="term" value="F:protein methylthiotransferase activity"/>
    <property type="evidence" value="ECO:0007669"/>
    <property type="project" value="UniProtKB-EC"/>
</dbReference>
<accession>A0A0Q4B7U8</accession>
<dbReference type="Pfam" id="PF04055">
    <property type="entry name" value="Radical_SAM"/>
    <property type="match status" value="1"/>
</dbReference>
<dbReference type="InterPro" id="IPR005839">
    <property type="entry name" value="Methylthiotransferase"/>
</dbReference>
<dbReference type="InterPro" id="IPR038135">
    <property type="entry name" value="Methylthiotransferase_N_sf"/>
</dbReference>
<dbReference type="InterPro" id="IPR023404">
    <property type="entry name" value="rSAM_horseshoe"/>
</dbReference>
<dbReference type="Proteomes" id="UP000054172">
    <property type="component" value="Unassembled WGS sequence"/>
</dbReference>
<dbReference type="PATRIC" id="fig|1702214.3.peg.1457"/>
<dbReference type="GO" id="GO:0006400">
    <property type="term" value="P:tRNA modification"/>
    <property type="evidence" value="ECO:0007669"/>
    <property type="project" value="InterPro"/>
</dbReference>
<comment type="cofactor">
    <cofactor evidence="8">
        <name>[4Fe-4S] cluster</name>
        <dbReference type="ChEBI" id="CHEBI:49883"/>
    </cofactor>
    <text evidence="8">Binds 2 [4Fe-4S] clusters. One cluster is coordinated with 3 cysteines and an exchangeable S-adenosyl-L-methionine.</text>
</comment>
<comment type="similarity">
    <text evidence="8">Belongs to the methylthiotransferase family. RimO subfamily.</text>
</comment>
<dbReference type="InterPro" id="IPR007197">
    <property type="entry name" value="rSAM"/>
</dbReference>
<dbReference type="NCBIfam" id="TIGR00089">
    <property type="entry name" value="MiaB/RimO family radical SAM methylthiotransferase"/>
    <property type="match status" value="1"/>
</dbReference>
<keyword evidence="1 8" id="KW-0004">4Fe-4S</keyword>
<dbReference type="SFLD" id="SFLDS00029">
    <property type="entry name" value="Radical_SAM"/>
    <property type="match status" value="1"/>
</dbReference>
<reference evidence="12" key="1">
    <citation type="submission" date="2015-08" db="EMBL/GenBank/DDBJ databases">
        <title>Candidatus Bacteriodes Periocalifornicus.</title>
        <authorList>
            <person name="McLean J.S."/>
            <person name="Kelley S."/>
        </authorList>
    </citation>
    <scope>NUCLEOTIDE SEQUENCE [LARGE SCALE GENOMIC DNA]</scope>
    <source>
        <strain evidence="12">12B</strain>
    </source>
</reference>
<evidence type="ECO:0000256" key="6">
    <source>
        <dbReference type="ARBA" id="ARBA00023004"/>
    </source>
</evidence>
<dbReference type="EC" id="2.8.4.4" evidence="8"/>
<dbReference type="InterPro" id="IPR012340">
    <property type="entry name" value="NA-bd_OB-fold"/>
</dbReference>
<feature type="binding site" evidence="8">
    <location>
        <position position="144"/>
    </location>
    <ligand>
        <name>[4Fe-4S] cluster</name>
        <dbReference type="ChEBI" id="CHEBI:49883"/>
        <label>2</label>
        <note>4Fe-4S-S-AdoMet</note>
    </ligand>
</feature>
<name>A0A0Q4B7U8_9BACT</name>
<evidence type="ECO:0000256" key="2">
    <source>
        <dbReference type="ARBA" id="ARBA00022490"/>
    </source>
</evidence>
<dbReference type="InterPro" id="IPR020612">
    <property type="entry name" value="Methylthiotransferase_CS"/>
</dbReference>
<evidence type="ECO:0000256" key="5">
    <source>
        <dbReference type="ARBA" id="ARBA00022723"/>
    </source>
</evidence>
<dbReference type="SMART" id="SM00729">
    <property type="entry name" value="Elp3"/>
    <property type="match status" value="1"/>
</dbReference>
<gene>
    <name evidence="8" type="primary">rimO</name>
    <name evidence="12" type="ORF">AL399_07970</name>
</gene>
<evidence type="ECO:0000256" key="4">
    <source>
        <dbReference type="ARBA" id="ARBA00022691"/>
    </source>
</evidence>
<keyword evidence="4 8" id="KW-0949">S-adenosyl-L-methionine</keyword>
<evidence type="ECO:0000259" key="10">
    <source>
        <dbReference type="PROSITE" id="PS51449"/>
    </source>
</evidence>
<dbReference type="GO" id="GO:0046872">
    <property type="term" value="F:metal ion binding"/>
    <property type="evidence" value="ECO:0007669"/>
    <property type="project" value="UniProtKB-KW"/>
</dbReference>
<dbReference type="Gene3D" id="3.40.50.12160">
    <property type="entry name" value="Methylthiotransferase, N-terminal domain"/>
    <property type="match status" value="1"/>
</dbReference>
<dbReference type="AlphaFoldDB" id="A0A0Q4B7U8"/>
<dbReference type="PANTHER" id="PTHR43837:SF1">
    <property type="entry name" value="RIBOSOMAL PROTEIN US12 METHYLTHIOTRANSFERASE RIMO"/>
    <property type="match status" value="1"/>
</dbReference>
<evidence type="ECO:0000313" key="12">
    <source>
        <dbReference type="EMBL" id="KQM08321.1"/>
    </source>
</evidence>
<dbReference type="SFLD" id="SFLDG01082">
    <property type="entry name" value="B12-binding_domain_containing"/>
    <property type="match status" value="1"/>
</dbReference>
<evidence type="ECO:0000313" key="13">
    <source>
        <dbReference type="Proteomes" id="UP000054172"/>
    </source>
</evidence>
<dbReference type="InterPro" id="IPR002792">
    <property type="entry name" value="TRAM_dom"/>
</dbReference>
<dbReference type="HAMAP" id="MF_01865">
    <property type="entry name" value="MTTase_RimO"/>
    <property type="match status" value="1"/>
</dbReference>
<evidence type="ECO:0000259" key="11">
    <source>
        <dbReference type="PROSITE" id="PS51918"/>
    </source>
</evidence>
<dbReference type="EMBL" id="LIIK01000045">
    <property type="protein sequence ID" value="KQM08321.1"/>
    <property type="molecule type" value="Genomic_DNA"/>
</dbReference>
<sequence>MRCATIITLGCSKNVVDSEHLAAALSALGWDVRMDAEPRVGDTLLINTCGFIGDAKEESVNQILAAGEWRRQKRIGQLLVFGCLSQRYPVELAQEIPEVDGWFGARELAPLLEYLGCSAGSNGLIARQLSTPAHYAYLKVAEGCDRGCAFCAIPQIRGRFHSIPTGILRQEALQLAEGGVKELILIAQELTNYGYDLGQPNALLELVQALAKIEPLRWIRLHYAYPHNFPMQLVEWMANEPKACHYLDIPLQHISDAVLKAMRRAHNAAEARRLVEMLRTRIPDIALRTTLLVGFPGETDRDIYALEQFMRDSEFDHLGIFTYSEEEGTYAALHAEDTIPQEEKEARREHLMELQQSISARRKSRFLGQRLEVMVDAAAGLGEYIGRTRYDSPEVDGEVLVKSATVLTNGQIVPVEIDKTSEYDLEGTATL</sequence>
<feature type="binding site" evidence="8">
    <location>
        <position position="83"/>
    </location>
    <ligand>
        <name>[4Fe-4S] cluster</name>
        <dbReference type="ChEBI" id="CHEBI:49883"/>
        <label>1</label>
    </ligand>
</feature>
<dbReference type="Pfam" id="PF18693">
    <property type="entry name" value="TRAM_2"/>
    <property type="match status" value="1"/>
</dbReference>
<feature type="binding site" evidence="8">
    <location>
        <position position="148"/>
    </location>
    <ligand>
        <name>[4Fe-4S] cluster</name>
        <dbReference type="ChEBI" id="CHEBI:49883"/>
        <label>2</label>
        <note>4Fe-4S-S-AdoMet</note>
    </ligand>
</feature>
<dbReference type="Gene3D" id="2.40.50.140">
    <property type="entry name" value="Nucleic acid-binding proteins"/>
    <property type="match status" value="1"/>
</dbReference>
<keyword evidence="13" id="KW-1185">Reference proteome</keyword>
<dbReference type="GO" id="GO:0035599">
    <property type="term" value="F:aspartic acid methylthiotransferase activity"/>
    <property type="evidence" value="ECO:0007669"/>
    <property type="project" value="TreeGrafter"/>
</dbReference>
<dbReference type="InterPro" id="IPR013848">
    <property type="entry name" value="Methylthiotransferase_N"/>
</dbReference>
<comment type="function">
    <text evidence="8">Catalyzes the methylthiolation of an aspartic acid residue of ribosomal protein uS12.</text>
</comment>
<dbReference type="PROSITE" id="PS51449">
    <property type="entry name" value="MTTASE_N"/>
    <property type="match status" value="1"/>
</dbReference>
<dbReference type="SFLD" id="SFLDG01061">
    <property type="entry name" value="methylthiotransferase"/>
    <property type="match status" value="1"/>
</dbReference>
<dbReference type="GO" id="GO:0005829">
    <property type="term" value="C:cytosol"/>
    <property type="evidence" value="ECO:0007669"/>
    <property type="project" value="TreeGrafter"/>
</dbReference>
<dbReference type="InterPro" id="IPR058240">
    <property type="entry name" value="rSAM_sf"/>
</dbReference>
<protein>
    <recommendedName>
        <fullName evidence="8">Ribosomal protein uS12 methylthiotransferase RimO</fullName>
        <shortName evidence="8">uS12 MTTase</shortName>
        <shortName evidence="8">uS12 methylthiotransferase</shortName>
        <ecNumber evidence="8">2.8.4.4</ecNumber>
    </recommendedName>
    <alternativeName>
        <fullName evidence="8">Ribosomal protein uS12 (aspartate-C(3))-methylthiotransferase</fullName>
    </alternativeName>
    <alternativeName>
        <fullName evidence="8">Ribosome maturation factor RimO</fullName>
    </alternativeName>
</protein>
<evidence type="ECO:0000256" key="8">
    <source>
        <dbReference type="HAMAP-Rule" id="MF_01865"/>
    </source>
</evidence>
<feature type="binding site" evidence="8">
    <location>
        <position position="151"/>
    </location>
    <ligand>
        <name>[4Fe-4S] cluster</name>
        <dbReference type="ChEBI" id="CHEBI:49883"/>
        <label>2</label>
        <note>4Fe-4S-S-AdoMet</note>
    </ligand>
</feature>
<dbReference type="FunFam" id="3.80.30.20:FF:000001">
    <property type="entry name" value="tRNA-2-methylthio-N(6)-dimethylallyladenosine synthase 2"/>
    <property type="match status" value="1"/>
</dbReference>
<evidence type="ECO:0000256" key="3">
    <source>
        <dbReference type="ARBA" id="ARBA00022679"/>
    </source>
</evidence>
<keyword evidence="7 8" id="KW-0411">Iron-sulfur</keyword>
<dbReference type="InterPro" id="IPR006638">
    <property type="entry name" value="Elp3/MiaA/NifB-like_rSAM"/>
</dbReference>
<keyword evidence="3 8" id="KW-0808">Transferase</keyword>
<evidence type="ECO:0000256" key="1">
    <source>
        <dbReference type="ARBA" id="ARBA00022485"/>
    </source>
</evidence>
<proteinExistence type="inferred from homology"/>
<feature type="binding site" evidence="8">
    <location>
        <position position="49"/>
    </location>
    <ligand>
        <name>[4Fe-4S] cluster</name>
        <dbReference type="ChEBI" id="CHEBI:49883"/>
        <label>1</label>
    </ligand>
</feature>
<comment type="catalytic activity">
    <reaction evidence="8">
        <text>L-aspartate(89)-[ribosomal protein uS12]-hydrogen + (sulfur carrier)-SH + AH2 + 2 S-adenosyl-L-methionine = 3-methylsulfanyl-L-aspartate(89)-[ribosomal protein uS12]-hydrogen + (sulfur carrier)-H + 5'-deoxyadenosine + L-methionine + A + S-adenosyl-L-homocysteine + 2 H(+)</text>
        <dbReference type="Rhea" id="RHEA:37087"/>
        <dbReference type="Rhea" id="RHEA-COMP:10460"/>
        <dbReference type="Rhea" id="RHEA-COMP:10461"/>
        <dbReference type="Rhea" id="RHEA-COMP:14737"/>
        <dbReference type="Rhea" id="RHEA-COMP:14739"/>
        <dbReference type="ChEBI" id="CHEBI:13193"/>
        <dbReference type="ChEBI" id="CHEBI:15378"/>
        <dbReference type="ChEBI" id="CHEBI:17319"/>
        <dbReference type="ChEBI" id="CHEBI:17499"/>
        <dbReference type="ChEBI" id="CHEBI:29917"/>
        <dbReference type="ChEBI" id="CHEBI:29961"/>
        <dbReference type="ChEBI" id="CHEBI:57844"/>
        <dbReference type="ChEBI" id="CHEBI:57856"/>
        <dbReference type="ChEBI" id="CHEBI:59789"/>
        <dbReference type="ChEBI" id="CHEBI:64428"/>
        <dbReference type="ChEBI" id="CHEBI:73599"/>
        <dbReference type="EC" id="2.8.4.4"/>
    </reaction>
</comment>
<feature type="domain" description="MTTase N-terminal" evidence="10">
    <location>
        <begin position="2"/>
        <end position="120"/>
    </location>
</feature>
<dbReference type="PROSITE" id="PS50926">
    <property type="entry name" value="TRAM"/>
    <property type="match status" value="1"/>
</dbReference>
<feature type="domain" description="Radical SAM core" evidence="11">
    <location>
        <begin position="130"/>
        <end position="361"/>
    </location>
</feature>
<keyword evidence="2 8" id="KW-0963">Cytoplasm</keyword>
<comment type="caution">
    <text evidence="12">The sequence shown here is derived from an EMBL/GenBank/DDBJ whole genome shotgun (WGS) entry which is preliminary data.</text>
</comment>
<dbReference type="STRING" id="1702214.AL399_07970"/>
<evidence type="ECO:0000256" key="7">
    <source>
        <dbReference type="ARBA" id="ARBA00023014"/>
    </source>
</evidence>
<dbReference type="Gene3D" id="3.80.30.20">
    <property type="entry name" value="tm_1862 like domain"/>
    <property type="match status" value="1"/>
</dbReference>
<dbReference type="SFLD" id="SFLDF00274">
    <property type="entry name" value="ribosomal_protein_S12_methylth"/>
    <property type="match status" value="1"/>
</dbReference>
<dbReference type="InterPro" id="IPR005840">
    <property type="entry name" value="Ribosomal_uS12_MeSTrfase_RimO"/>
</dbReference>
<feature type="binding site" evidence="8">
    <location>
        <position position="11"/>
    </location>
    <ligand>
        <name>[4Fe-4S] cluster</name>
        <dbReference type="ChEBI" id="CHEBI:49883"/>
        <label>1</label>
    </ligand>
</feature>
<dbReference type="CDD" id="cd01335">
    <property type="entry name" value="Radical_SAM"/>
    <property type="match status" value="1"/>
</dbReference>
<evidence type="ECO:0000259" key="9">
    <source>
        <dbReference type="PROSITE" id="PS50926"/>
    </source>
</evidence>
<dbReference type="PANTHER" id="PTHR43837">
    <property type="entry name" value="RIBOSOMAL PROTEIN S12 METHYLTHIOTRANSFERASE RIMO"/>
    <property type="match status" value="1"/>
</dbReference>
<dbReference type="PROSITE" id="PS51918">
    <property type="entry name" value="RADICAL_SAM"/>
    <property type="match status" value="1"/>
</dbReference>